<feature type="transmembrane region" description="Helical" evidence="5">
    <location>
        <begin position="36"/>
        <end position="60"/>
    </location>
</feature>
<dbReference type="Pfam" id="PF01699">
    <property type="entry name" value="Na_Ca_ex"/>
    <property type="match status" value="2"/>
</dbReference>
<feature type="domain" description="Sodium/calcium exchanger membrane region" evidence="6">
    <location>
        <begin position="3"/>
        <end position="143"/>
    </location>
</feature>
<evidence type="ECO:0000256" key="2">
    <source>
        <dbReference type="ARBA" id="ARBA00022692"/>
    </source>
</evidence>
<dbReference type="GO" id="GO:0006874">
    <property type="term" value="P:intracellular calcium ion homeostasis"/>
    <property type="evidence" value="ECO:0007669"/>
    <property type="project" value="TreeGrafter"/>
</dbReference>
<feature type="transmembrane region" description="Helical" evidence="5">
    <location>
        <begin position="6"/>
        <end position="24"/>
    </location>
</feature>
<keyword evidence="2 5" id="KW-0812">Transmembrane</keyword>
<protein>
    <submittedName>
        <fullName evidence="7">Inner membrane protein YrbG, predicted calcium/sodium:proton antiporter</fullName>
    </submittedName>
</protein>
<evidence type="ECO:0000256" key="1">
    <source>
        <dbReference type="ARBA" id="ARBA00004141"/>
    </source>
</evidence>
<proteinExistence type="predicted"/>
<evidence type="ECO:0000256" key="4">
    <source>
        <dbReference type="ARBA" id="ARBA00023136"/>
    </source>
</evidence>
<reference evidence="7" key="1">
    <citation type="submission" date="2016-10" db="EMBL/GenBank/DDBJ databases">
        <authorList>
            <person name="de Groot N.N."/>
        </authorList>
    </citation>
    <scope>NUCLEOTIDE SEQUENCE</scope>
</reference>
<organism evidence="7">
    <name type="scientific">hydrothermal vent metagenome</name>
    <dbReference type="NCBI Taxonomy" id="652676"/>
    <lineage>
        <taxon>unclassified sequences</taxon>
        <taxon>metagenomes</taxon>
        <taxon>ecological metagenomes</taxon>
    </lineage>
</organism>
<dbReference type="PANTHER" id="PTHR10846">
    <property type="entry name" value="SODIUM/POTASSIUM/CALCIUM EXCHANGER"/>
    <property type="match status" value="1"/>
</dbReference>
<feature type="domain" description="Sodium/calcium exchanger membrane region" evidence="6">
    <location>
        <begin position="167"/>
        <end position="303"/>
    </location>
</feature>
<feature type="transmembrane region" description="Helical" evidence="5">
    <location>
        <begin position="125"/>
        <end position="143"/>
    </location>
</feature>
<evidence type="ECO:0000256" key="3">
    <source>
        <dbReference type="ARBA" id="ARBA00022989"/>
    </source>
</evidence>
<feature type="transmembrane region" description="Helical" evidence="5">
    <location>
        <begin position="100"/>
        <end position="119"/>
    </location>
</feature>
<dbReference type="Gene3D" id="1.20.1420.30">
    <property type="entry name" value="NCX, central ion-binding region"/>
    <property type="match status" value="2"/>
</dbReference>
<evidence type="ECO:0000256" key="5">
    <source>
        <dbReference type="SAM" id="Phobius"/>
    </source>
</evidence>
<feature type="transmembrane region" description="Helical" evidence="5">
    <location>
        <begin position="164"/>
        <end position="186"/>
    </location>
</feature>
<dbReference type="GO" id="GO:0008273">
    <property type="term" value="F:calcium, potassium:sodium antiporter activity"/>
    <property type="evidence" value="ECO:0007669"/>
    <property type="project" value="TreeGrafter"/>
</dbReference>
<dbReference type="PANTHER" id="PTHR10846:SF8">
    <property type="entry name" value="INNER MEMBRANE PROTEIN YRBG"/>
    <property type="match status" value="1"/>
</dbReference>
<dbReference type="AlphaFoldDB" id="A0A1W1CME2"/>
<feature type="transmembrane region" description="Helical" evidence="5">
    <location>
        <begin position="201"/>
        <end position="225"/>
    </location>
</feature>
<evidence type="ECO:0000313" key="7">
    <source>
        <dbReference type="EMBL" id="SFV66883.1"/>
    </source>
</evidence>
<dbReference type="NCBIfam" id="TIGR00367">
    <property type="entry name" value="calcium/sodium antiporter"/>
    <property type="match status" value="1"/>
</dbReference>
<dbReference type="GO" id="GO:0005886">
    <property type="term" value="C:plasma membrane"/>
    <property type="evidence" value="ECO:0007669"/>
    <property type="project" value="TreeGrafter"/>
</dbReference>
<keyword evidence="3 5" id="KW-1133">Transmembrane helix</keyword>
<comment type="subcellular location">
    <subcellularLocation>
        <location evidence="1">Membrane</location>
        <topology evidence="1">Multi-pass membrane protein</topology>
    </subcellularLocation>
</comment>
<sequence>MDVVIFILAMGGLIFGADFIVNQSERIALRFNISEYIIGATLIALGTSLPEMSASIAASLEGKPEIAIANAVGSNIMNITLVLAVIFIITKRFVTERDFFAKDSIWALMAILMFLLMAMDGVINTFDASLLIILMIAYLLFLIQDSKGLGRDNLEEDTEESFSWFKSIALLSIGFIFIIIGAHFAIDSASSIAKSFGVSEWTIGVILISFGTSLPELVISISAVLKGKVEMAIGNIIGSNIANTTIVIGMAALAGDLPINLEKYAFDLALMTVANIMLIYITANKLYNRAVGIALLLLLALFIENALSGIKVIGVVE</sequence>
<evidence type="ECO:0000259" key="6">
    <source>
        <dbReference type="Pfam" id="PF01699"/>
    </source>
</evidence>
<name>A0A1W1CME2_9ZZZZ</name>
<accession>A0A1W1CME2</accession>
<dbReference type="InterPro" id="IPR044880">
    <property type="entry name" value="NCX_ion-bd_dom_sf"/>
</dbReference>
<dbReference type="GO" id="GO:0005262">
    <property type="term" value="F:calcium channel activity"/>
    <property type="evidence" value="ECO:0007669"/>
    <property type="project" value="TreeGrafter"/>
</dbReference>
<dbReference type="InterPro" id="IPR004481">
    <property type="entry name" value="K/Na/Ca-exchanger"/>
</dbReference>
<feature type="transmembrane region" description="Helical" evidence="5">
    <location>
        <begin position="66"/>
        <end position="88"/>
    </location>
</feature>
<dbReference type="InterPro" id="IPR004837">
    <property type="entry name" value="NaCa_Exmemb"/>
</dbReference>
<feature type="transmembrane region" description="Helical" evidence="5">
    <location>
        <begin position="290"/>
        <end position="313"/>
    </location>
</feature>
<feature type="transmembrane region" description="Helical" evidence="5">
    <location>
        <begin position="264"/>
        <end position="283"/>
    </location>
</feature>
<keyword evidence="4 5" id="KW-0472">Membrane</keyword>
<feature type="transmembrane region" description="Helical" evidence="5">
    <location>
        <begin position="232"/>
        <end position="252"/>
    </location>
</feature>
<gene>
    <name evidence="7" type="ORF">MNB_SV-14-1910</name>
</gene>
<dbReference type="EMBL" id="FPHN01000214">
    <property type="protein sequence ID" value="SFV66883.1"/>
    <property type="molecule type" value="Genomic_DNA"/>
</dbReference>